<feature type="repeat" description="TPR" evidence="2">
    <location>
        <begin position="166"/>
        <end position="199"/>
    </location>
</feature>
<dbReference type="PANTHER" id="PTHR46423:SF1">
    <property type="entry name" value="RNA POLYMERASE II-ASSOCIATED PROTEIN 3"/>
    <property type="match status" value="1"/>
</dbReference>
<evidence type="ECO:0000256" key="3">
    <source>
        <dbReference type="SAM" id="MobiDB-lite"/>
    </source>
</evidence>
<evidence type="ECO:0008006" key="6">
    <source>
        <dbReference type="Google" id="ProtNLM"/>
    </source>
</evidence>
<dbReference type="OrthoDB" id="2423701at2759"/>
<dbReference type="Gene3D" id="1.25.40.10">
    <property type="entry name" value="Tetratricopeptide repeat domain"/>
    <property type="match status" value="1"/>
</dbReference>
<dbReference type="SUPFAM" id="SSF48452">
    <property type="entry name" value="TPR-like"/>
    <property type="match status" value="1"/>
</dbReference>
<dbReference type="InterPro" id="IPR019734">
    <property type="entry name" value="TPR_rpt"/>
</dbReference>
<dbReference type="InterPro" id="IPR011990">
    <property type="entry name" value="TPR-like_helical_dom_sf"/>
</dbReference>
<dbReference type="Pfam" id="PF00515">
    <property type="entry name" value="TPR_1"/>
    <property type="match status" value="1"/>
</dbReference>
<keyword evidence="5" id="KW-1185">Reference proteome</keyword>
<feature type="region of interest" description="Disordered" evidence="3">
    <location>
        <begin position="41"/>
        <end position="87"/>
    </location>
</feature>
<reference evidence="4" key="1">
    <citation type="submission" date="2021-11" db="EMBL/GenBank/DDBJ databases">
        <authorList>
            <consortium name="Genoscope - CEA"/>
            <person name="William W."/>
        </authorList>
    </citation>
    <scope>NUCLEOTIDE SEQUENCE</scope>
</reference>
<proteinExistence type="predicted"/>
<dbReference type="InterPro" id="IPR051966">
    <property type="entry name" value="RPAP3"/>
</dbReference>
<accession>A0A8J2SSG7</accession>
<dbReference type="GO" id="GO:0101031">
    <property type="term" value="C:protein folding chaperone complex"/>
    <property type="evidence" value="ECO:0007669"/>
    <property type="project" value="TreeGrafter"/>
</dbReference>
<evidence type="ECO:0000313" key="4">
    <source>
        <dbReference type="EMBL" id="CAH0373816.1"/>
    </source>
</evidence>
<gene>
    <name evidence="4" type="ORF">PECAL_4P10570</name>
</gene>
<feature type="region of interest" description="Disordered" evidence="3">
    <location>
        <begin position="122"/>
        <end position="142"/>
    </location>
</feature>
<sequence length="266" mass="29663">MNPADQQRRMLEMQHKIRNDAQQQQHYLGEFADWNRDIAKKDKERRAAPTDLPPVRGGMRVGVRNSAAKSDAGAAQHRKQSAKAPGAHVYDKGYKKWEQFDADNYDIDEEATTVVEEVPADARPLAEPENPEEAQRRLGNEKFSKGDYEGAVRSYSLCLGLKARNHVALSNRAMAYLKQNQYNNAEADCDTALSYEPDHFKSLQRRATARHALGKHRAAAQDVMRALRIEPASKALLAQQQRILAALRSAAADAPFVSVRAAEASS</sequence>
<dbReference type="PROSITE" id="PS50005">
    <property type="entry name" value="TPR"/>
    <property type="match status" value="1"/>
</dbReference>
<keyword evidence="1 2" id="KW-0802">TPR repeat</keyword>
<dbReference type="Proteomes" id="UP000789595">
    <property type="component" value="Unassembled WGS sequence"/>
</dbReference>
<organism evidence="4 5">
    <name type="scientific">Pelagomonas calceolata</name>
    <dbReference type="NCBI Taxonomy" id="35677"/>
    <lineage>
        <taxon>Eukaryota</taxon>
        <taxon>Sar</taxon>
        <taxon>Stramenopiles</taxon>
        <taxon>Ochrophyta</taxon>
        <taxon>Pelagophyceae</taxon>
        <taxon>Pelagomonadales</taxon>
        <taxon>Pelagomonadaceae</taxon>
        <taxon>Pelagomonas</taxon>
    </lineage>
</organism>
<evidence type="ECO:0000256" key="2">
    <source>
        <dbReference type="PROSITE-ProRule" id="PRU00339"/>
    </source>
</evidence>
<dbReference type="SMART" id="SM00028">
    <property type="entry name" value="TPR"/>
    <property type="match status" value="3"/>
</dbReference>
<protein>
    <recommendedName>
        <fullName evidence="6">RNA-polymerase II-associated protein 3-like C-terminal domain-containing protein</fullName>
    </recommendedName>
</protein>
<dbReference type="EMBL" id="CAKKNE010000004">
    <property type="protein sequence ID" value="CAH0373816.1"/>
    <property type="molecule type" value="Genomic_DNA"/>
</dbReference>
<dbReference type="AlphaFoldDB" id="A0A8J2SSG7"/>
<dbReference type="PANTHER" id="PTHR46423">
    <property type="entry name" value="RNA POLYMERASE II-ASSOCIATED PROTEIN 3"/>
    <property type="match status" value="1"/>
</dbReference>
<evidence type="ECO:0000256" key="1">
    <source>
        <dbReference type="ARBA" id="ARBA00022803"/>
    </source>
</evidence>
<evidence type="ECO:0000313" key="5">
    <source>
        <dbReference type="Proteomes" id="UP000789595"/>
    </source>
</evidence>
<feature type="compositionally biased region" description="Basic and acidic residues" evidence="3">
    <location>
        <begin position="133"/>
        <end position="142"/>
    </location>
</feature>
<name>A0A8J2SSG7_9STRA</name>
<comment type="caution">
    <text evidence="4">The sequence shown here is derived from an EMBL/GenBank/DDBJ whole genome shotgun (WGS) entry which is preliminary data.</text>
</comment>